<sequence length="193" mass="22134">MIFGSGWDLRIEFRRKIGGLRGFRERQADRLARGAGKFAKGERSLRLWSVQLGRVQFRNVFPSRRCFRRWFLNGRDGINRWRLRSGCLGERIGIGSGFRELGKRPLRFLRSRRSAEAFQCACDGILRREGRWFGGWRGSLRGLRSLGGRFSGRLRLVGSETGRNAQLRLRTDDLLCTGGAGASLAGCRRRHFE</sequence>
<evidence type="ECO:0000313" key="2">
    <source>
        <dbReference type="Proteomes" id="UP001374893"/>
    </source>
</evidence>
<dbReference type="EMBL" id="AP024702">
    <property type="protein sequence ID" value="BCX47079.1"/>
    <property type="molecule type" value="Genomic_DNA"/>
</dbReference>
<name>A0ABM7R815_9BACT</name>
<dbReference type="Proteomes" id="UP001374893">
    <property type="component" value="Chromosome"/>
</dbReference>
<keyword evidence="2" id="KW-1185">Reference proteome</keyword>
<organism evidence="1 2">
    <name type="scientific">Haloferula helveola</name>
    <dbReference type="NCBI Taxonomy" id="490095"/>
    <lineage>
        <taxon>Bacteria</taxon>
        <taxon>Pseudomonadati</taxon>
        <taxon>Verrucomicrobiota</taxon>
        <taxon>Verrucomicrobiia</taxon>
        <taxon>Verrucomicrobiales</taxon>
        <taxon>Verrucomicrobiaceae</taxon>
        <taxon>Haloferula</taxon>
    </lineage>
</organism>
<evidence type="ECO:0000313" key="1">
    <source>
        <dbReference type="EMBL" id="BCX47079.1"/>
    </source>
</evidence>
<reference evidence="1 2" key="1">
    <citation type="submission" date="2021-06" db="EMBL/GenBank/DDBJ databases">
        <title>Complete genome of Haloferula helveola possessing various polysaccharide degrading enzymes.</title>
        <authorList>
            <person name="Takami H."/>
            <person name="Huang C."/>
            <person name="Hamasaki K."/>
        </authorList>
    </citation>
    <scope>NUCLEOTIDE SEQUENCE [LARGE SCALE GENOMIC DNA]</scope>
    <source>
        <strain evidence="1 2">CN-1</strain>
    </source>
</reference>
<proteinExistence type="predicted"/>
<gene>
    <name evidence="1" type="ORF">HAHE_09870</name>
</gene>
<protein>
    <submittedName>
        <fullName evidence="1">Uncharacterized protein</fullName>
    </submittedName>
</protein>
<accession>A0ABM7R815</accession>